<evidence type="ECO:0000256" key="1">
    <source>
        <dbReference type="ARBA" id="ARBA00004141"/>
    </source>
</evidence>
<feature type="transmembrane region" description="Helical" evidence="5">
    <location>
        <begin position="140"/>
        <end position="159"/>
    </location>
</feature>
<comment type="subcellular location">
    <subcellularLocation>
        <location evidence="1">Membrane</location>
        <topology evidence="1">Multi-pass membrane protein</topology>
    </subcellularLocation>
</comment>
<feature type="transmembrane region" description="Helical" evidence="5">
    <location>
        <begin position="381"/>
        <end position="398"/>
    </location>
</feature>
<dbReference type="InterPro" id="IPR010432">
    <property type="entry name" value="RDD"/>
</dbReference>
<feature type="domain" description="CAAX prenyl protease 2/Lysostaphin resistance protein A-like" evidence="6">
    <location>
        <begin position="145"/>
        <end position="241"/>
    </location>
</feature>
<gene>
    <name evidence="8" type="ORF">BRM9_2014</name>
</gene>
<evidence type="ECO:0000256" key="5">
    <source>
        <dbReference type="SAM" id="Phobius"/>
    </source>
</evidence>
<feature type="transmembrane region" description="Helical" evidence="5">
    <location>
        <begin position="20"/>
        <end position="44"/>
    </location>
</feature>
<organism evidence="8 9">
    <name type="scientific">Methanobacterium formicicum</name>
    <dbReference type="NCBI Taxonomy" id="2162"/>
    <lineage>
        <taxon>Archaea</taxon>
        <taxon>Methanobacteriati</taxon>
        <taxon>Methanobacteriota</taxon>
        <taxon>Methanomada group</taxon>
        <taxon>Methanobacteria</taxon>
        <taxon>Methanobacteriales</taxon>
        <taxon>Methanobacteriaceae</taxon>
        <taxon>Methanobacterium</taxon>
    </lineage>
</organism>
<keyword evidence="3 5" id="KW-1133">Transmembrane helix</keyword>
<keyword evidence="2 5" id="KW-0812">Transmembrane</keyword>
<dbReference type="Proteomes" id="UP000029661">
    <property type="component" value="Chromosome"/>
</dbReference>
<feature type="transmembrane region" description="Helical" evidence="5">
    <location>
        <begin position="433"/>
        <end position="454"/>
    </location>
</feature>
<dbReference type="GO" id="GO:0006508">
    <property type="term" value="P:proteolysis"/>
    <property type="evidence" value="ECO:0007669"/>
    <property type="project" value="UniProtKB-KW"/>
</dbReference>
<dbReference type="Pfam" id="PF02517">
    <property type="entry name" value="Rce1-like"/>
    <property type="match status" value="1"/>
</dbReference>
<proteinExistence type="predicted"/>
<evidence type="ECO:0000256" key="4">
    <source>
        <dbReference type="ARBA" id="ARBA00023136"/>
    </source>
</evidence>
<reference evidence="8 9" key="1">
    <citation type="submission" date="2013-12" db="EMBL/GenBank/DDBJ databases">
        <title>The complete genome sequence of Methanobacterium sp. BRM9.</title>
        <authorList>
            <consortium name="Pastoral Greenhouse Gas Research Consortium"/>
            <person name="Kelly W.J."/>
            <person name="Leahy S.C."/>
            <person name="Perry R."/>
            <person name="Li D."/>
            <person name="Altermann E."/>
            <person name="Lambie S.C."/>
            <person name="Attwood G.T."/>
        </authorList>
    </citation>
    <scope>NUCLEOTIDE SEQUENCE [LARGE SCALE GENOMIC DNA]</scope>
    <source>
        <strain evidence="8 9">BRM9</strain>
    </source>
</reference>
<feature type="transmembrane region" description="Helical" evidence="5">
    <location>
        <begin position="342"/>
        <end position="369"/>
    </location>
</feature>
<feature type="domain" description="RDD" evidence="7">
    <location>
        <begin position="336"/>
        <end position="467"/>
    </location>
</feature>
<accession>A0A089ZIU3</accession>
<evidence type="ECO:0000256" key="3">
    <source>
        <dbReference type="ARBA" id="ARBA00022989"/>
    </source>
</evidence>
<feature type="transmembrane region" description="Helical" evidence="5">
    <location>
        <begin position="109"/>
        <end position="128"/>
    </location>
</feature>
<evidence type="ECO:0000259" key="6">
    <source>
        <dbReference type="Pfam" id="PF02517"/>
    </source>
</evidence>
<feature type="transmembrane region" description="Helical" evidence="5">
    <location>
        <begin position="64"/>
        <end position="88"/>
    </location>
</feature>
<sequence>MDRITFLDNAYLGKNQWWRYLLNLIITWIGPVLLLLIMLIPVLIFSYPFDTKINAETWIRDNPLVFLVFLGIYYALAFALFYACSRLIQGKKLLDMITPDSHFNWRRMLKGAGLWSLILGFSLMVDVLLSPTTVNLTFNWPFFILLLLSLIIFPIQASFEEIFFRGYLLQGIGLLTRKPLIAIFATSVLFAIGHLGNGQTFASGLSSVFNMFILGMVLGIITLGENGLETAIGTHIANNIIVTSLGNGLSFLGDYPSLLTSGTSLGVPYFILPFILLTLVFWGKKDKLSLIFKTHWRLSDPYPLATEIQCVNCKTINPEIANYCRECGEPLLIEYASTPRKVLAFLIDLTLLTIVSLVLMGVIFLMVYLNPYSFSPGLASGVWLILSTLIFFVYPVLMEKNGKTVGKMITGLRVVDEYTLKPISYRQSILRNVMLIADLFPFILPGLLGLIVSAKSDEKQRMGDMAAETIVIWG</sequence>
<dbReference type="PANTHER" id="PTHR38480:SF1">
    <property type="entry name" value="SLR0254 PROTEIN"/>
    <property type="match status" value="1"/>
</dbReference>
<evidence type="ECO:0000313" key="8">
    <source>
        <dbReference type="EMBL" id="AIS32818.1"/>
    </source>
</evidence>
<feature type="transmembrane region" description="Helical" evidence="5">
    <location>
        <begin position="180"/>
        <end position="196"/>
    </location>
</feature>
<dbReference type="GO" id="GO:0080120">
    <property type="term" value="P:CAAX-box protein maturation"/>
    <property type="evidence" value="ECO:0007669"/>
    <property type="project" value="UniProtKB-ARBA"/>
</dbReference>
<dbReference type="AlphaFoldDB" id="A0A089ZIU3"/>
<dbReference type="InterPro" id="IPR003675">
    <property type="entry name" value="Rce1/LyrA-like_dom"/>
</dbReference>
<dbReference type="OrthoDB" id="77703at2157"/>
<dbReference type="PANTHER" id="PTHR38480">
    <property type="entry name" value="SLR0254 PROTEIN"/>
    <property type="match status" value="1"/>
</dbReference>
<dbReference type="KEGG" id="mfc:BRM9_2014"/>
<keyword evidence="8" id="KW-0645">Protease</keyword>
<evidence type="ECO:0000313" key="9">
    <source>
        <dbReference type="Proteomes" id="UP000029661"/>
    </source>
</evidence>
<keyword evidence="8" id="KW-0378">Hydrolase</keyword>
<keyword evidence="4 5" id="KW-0472">Membrane</keyword>
<dbReference type="GeneID" id="24793178"/>
<feature type="transmembrane region" description="Helical" evidence="5">
    <location>
        <begin position="265"/>
        <end position="283"/>
    </location>
</feature>
<dbReference type="RefSeq" id="WP_048085664.1">
    <property type="nucleotide sequence ID" value="NZ_CP006933.1"/>
</dbReference>
<evidence type="ECO:0000256" key="2">
    <source>
        <dbReference type="ARBA" id="ARBA00022692"/>
    </source>
</evidence>
<dbReference type="Pfam" id="PF06271">
    <property type="entry name" value="RDD"/>
    <property type="match status" value="1"/>
</dbReference>
<dbReference type="GO" id="GO:0016020">
    <property type="term" value="C:membrane"/>
    <property type="evidence" value="ECO:0007669"/>
    <property type="project" value="UniProtKB-SubCell"/>
</dbReference>
<name>A0A089ZIU3_METFO</name>
<protein>
    <submittedName>
        <fullName evidence="8">CAAX amino terminal protease/RDD family protein</fullName>
    </submittedName>
</protein>
<dbReference type="GO" id="GO:0004175">
    <property type="term" value="F:endopeptidase activity"/>
    <property type="evidence" value="ECO:0007669"/>
    <property type="project" value="UniProtKB-ARBA"/>
</dbReference>
<dbReference type="EMBL" id="CP006933">
    <property type="protein sequence ID" value="AIS32818.1"/>
    <property type="molecule type" value="Genomic_DNA"/>
</dbReference>
<evidence type="ECO:0000259" key="7">
    <source>
        <dbReference type="Pfam" id="PF06271"/>
    </source>
</evidence>
<dbReference type="STRING" id="2162.BRM9_2014"/>